<keyword evidence="1" id="KW-0472">Membrane</keyword>
<evidence type="ECO:0000259" key="2">
    <source>
        <dbReference type="Pfam" id="PF05425"/>
    </source>
</evidence>
<dbReference type="OrthoDB" id="8419862at2"/>
<proteinExistence type="predicted"/>
<dbReference type="InterPro" id="IPR008457">
    <property type="entry name" value="Cu-R_CopD_dom"/>
</dbReference>
<dbReference type="Pfam" id="PF05425">
    <property type="entry name" value="CopD"/>
    <property type="match status" value="1"/>
</dbReference>
<evidence type="ECO:0000313" key="3">
    <source>
        <dbReference type="EMBL" id="SCZ61592.1"/>
    </source>
</evidence>
<dbReference type="STRING" id="415747.SAMN03097708_02161"/>
<dbReference type="Proteomes" id="UP000199648">
    <property type="component" value="Unassembled WGS sequence"/>
</dbReference>
<dbReference type="RefSeq" id="WP_092996665.1">
    <property type="nucleotide sequence ID" value="NZ_FMWD01000006.1"/>
</dbReference>
<feature type="transmembrane region" description="Helical" evidence="1">
    <location>
        <begin position="50"/>
        <end position="73"/>
    </location>
</feature>
<feature type="domain" description="Copper resistance protein D" evidence="2">
    <location>
        <begin position="46"/>
        <end position="144"/>
    </location>
</feature>
<dbReference type="GO" id="GO:0016020">
    <property type="term" value="C:membrane"/>
    <property type="evidence" value="ECO:0007669"/>
    <property type="project" value="InterPro"/>
</dbReference>
<evidence type="ECO:0000256" key="1">
    <source>
        <dbReference type="SAM" id="Phobius"/>
    </source>
</evidence>
<dbReference type="AlphaFoldDB" id="A0A1G5QIS9"/>
<sequence length="151" mass="16953">MSIMLALHVLAVIVWVGGMFFAHQVLRPVAAVELEPPERQVLWNGVFRRFFAWVWAAVILILVTGYWLIFAVYGGMANVGVYVHIMNGIGLVMIALFVFLFFVPYRGFRQAVAERRWPDGKQHLDRIRAIVGINLLLGLITAAIGSGGRLF</sequence>
<feature type="transmembrane region" description="Helical" evidence="1">
    <location>
        <begin position="127"/>
        <end position="145"/>
    </location>
</feature>
<accession>A0A1G5QIS9</accession>
<protein>
    <submittedName>
        <fullName evidence="3">Uncharacterized membrane protein</fullName>
    </submittedName>
</protein>
<name>A0A1G5QIS9_9GAMM</name>
<organism evidence="3 4">
    <name type="scientific">Thiohalomonas denitrificans</name>
    <dbReference type="NCBI Taxonomy" id="415747"/>
    <lineage>
        <taxon>Bacteria</taxon>
        <taxon>Pseudomonadati</taxon>
        <taxon>Pseudomonadota</taxon>
        <taxon>Gammaproteobacteria</taxon>
        <taxon>Thiohalomonadales</taxon>
        <taxon>Thiohalomonadaceae</taxon>
        <taxon>Thiohalomonas</taxon>
    </lineage>
</organism>
<keyword evidence="1" id="KW-0812">Transmembrane</keyword>
<gene>
    <name evidence="3" type="ORF">SAMN03097708_02161</name>
</gene>
<evidence type="ECO:0000313" key="4">
    <source>
        <dbReference type="Proteomes" id="UP000199648"/>
    </source>
</evidence>
<dbReference type="EMBL" id="FMWD01000006">
    <property type="protein sequence ID" value="SCZ61592.1"/>
    <property type="molecule type" value="Genomic_DNA"/>
</dbReference>
<keyword evidence="4" id="KW-1185">Reference proteome</keyword>
<feature type="transmembrane region" description="Helical" evidence="1">
    <location>
        <begin position="85"/>
        <end position="107"/>
    </location>
</feature>
<reference evidence="3 4" key="1">
    <citation type="submission" date="2016-10" db="EMBL/GenBank/DDBJ databases">
        <authorList>
            <person name="de Groot N.N."/>
        </authorList>
    </citation>
    <scope>NUCLEOTIDE SEQUENCE [LARGE SCALE GENOMIC DNA]</scope>
    <source>
        <strain evidence="3 4">HLD2</strain>
    </source>
</reference>
<keyword evidence="1" id="KW-1133">Transmembrane helix</keyword>